<dbReference type="FunCoup" id="A2F8P6">
    <property type="interactions" value="103"/>
</dbReference>
<dbReference type="Proteomes" id="UP000001542">
    <property type="component" value="Unassembled WGS sequence"/>
</dbReference>
<dbReference type="eggNOG" id="KOG0059">
    <property type="taxonomic scope" value="Eukaryota"/>
</dbReference>
<dbReference type="EMBL" id="DS113664">
    <property type="protein sequence ID" value="EAX98724.1"/>
    <property type="molecule type" value="Genomic_DNA"/>
</dbReference>
<dbReference type="SMART" id="SM00382">
    <property type="entry name" value="AAA"/>
    <property type="match status" value="1"/>
</dbReference>
<keyword evidence="1" id="KW-0813">Transport</keyword>
<dbReference type="AlphaFoldDB" id="A2F8P6"/>
<sequence length="536" mass="59883">MLSNWMHDKTLVLMNTSGISDIILWAGFVFIDLFFCVVSSLIFAIFETTHDAYRSAKVNFGELYAFLLLASFSLYFIGICFVPLFNTPKKFGFLVLYYLITVEVGWAIAIIPGFQYQHLDLVFPACTVQSYFSNMGQAEIDPDHPYVVHSNKTLIAALVVQIIVLTFIFVFMILIAPKKWGIPEIGITKMFSLSAWKRFFKFKNDVVPANLGDTPYLSVSNLTKVYTGKKTIKAIDSLDFTVGRGETILIIGPNGSGKTTLLSSLTGAIPCDEGKLKVNGFNADFIDLQKCTGFCYQENVFAEGLNVKQHLQFFGRLRGASKEEIQDHIDYITSKLGIEDLLNKDPAKLSGGQKRCVSVAMAYIGAPPLVILDEPTSGVDVYRRQLLWKIASYFENTTTLIASHSLEEGESVASRIFVMDGGNLIFMGTPSELRAKYKCGYRLKFLMDDETQVVDKAEEVLKLVQQTVPSAVLDYEMADSIMVPVCDQVLKLLKIMDESVKELGINGYTITVEALEHIMLRMIADKDQDMSGNKFN</sequence>
<dbReference type="PROSITE" id="PS50893">
    <property type="entry name" value="ABC_TRANSPORTER_2"/>
    <property type="match status" value="1"/>
</dbReference>
<keyword evidence="2" id="KW-0677">Repeat</keyword>
<evidence type="ECO:0000256" key="2">
    <source>
        <dbReference type="ARBA" id="ARBA00022737"/>
    </source>
</evidence>
<evidence type="ECO:0000259" key="6">
    <source>
        <dbReference type="PROSITE" id="PS50893"/>
    </source>
</evidence>
<dbReference type="KEGG" id="tva:4756525"/>
<reference evidence="7" key="1">
    <citation type="submission" date="2006-10" db="EMBL/GenBank/DDBJ databases">
        <authorList>
            <person name="Amadeo P."/>
            <person name="Zhao Q."/>
            <person name="Wortman J."/>
            <person name="Fraser-Liggett C."/>
            <person name="Carlton J."/>
        </authorList>
    </citation>
    <scope>NUCLEOTIDE SEQUENCE</scope>
    <source>
        <strain evidence="7">G3</strain>
    </source>
</reference>
<keyword evidence="4" id="KW-0067">ATP-binding</keyword>
<feature type="domain" description="ABC transporter" evidence="6">
    <location>
        <begin position="217"/>
        <end position="446"/>
    </location>
</feature>
<dbReference type="SMR" id="A2F8P6"/>
<dbReference type="PANTHER" id="PTHR19229">
    <property type="entry name" value="ATP-BINDING CASSETTE TRANSPORTER SUBFAMILY A ABCA"/>
    <property type="match status" value="1"/>
</dbReference>
<dbReference type="Gene3D" id="3.40.50.300">
    <property type="entry name" value="P-loop containing nucleotide triphosphate hydrolases"/>
    <property type="match status" value="1"/>
</dbReference>
<keyword evidence="5" id="KW-1133">Transmembrane helix</keyword>
<dbReference type="InterPro" id="IPR003593">
    <property type="entry name" value="AAA+_ATPase"/>
</dbReference>
<dbReference type="GO" id="GO:0006869">
    <property type="term" value="P:lipid transport"/>
    <property type="evidence" value="ECO:0000318"/>
    <property type="project" value="GO_Central"/>
</dbReference>
<protein>
    <submittedName>
        <fullName evidence="7">ABC transporter family protein</fullName>
    </submittedName>
</protein>
<proteinExistence type="predicted"/>
<dbReference type="PROSITE" id="PS00211">
    <property type="entry name" value="ABC_TRANSPORTER_1"/>
    <property type="match status" value="1"/>
</dbReference>
<dbReference type="GO" id="GO:0016020">
    <property type="term" value="C:membrane"/>
    <property type="evidence" value="ECO:0007669"/>
    <property type="project" value="InterPro"/>
</dbReference>
<evidence type="ECO:0000256" key="5">
    <source>
        <dbReference type="SAM" id="Phobius"/>
    </source>
</evidence>
<dbReference type="VEuPathDB" id="TrichDB:TVAG_481000"/>
<keyword evidence="5" id="KW-0812">Transmembrane</keyword>
<dbReference type="InterPro" id="IPR027417">
    <property type="entry name" value="P-loop_NTPase"/>
</dbReference>
<dbReference type="GO" id="GO:0005524">
    <property type="term" value="F:ATP binding"/>
    <property type="evidence" value="ECO:0007669"/>
    <property type="project" value="UniProtKB-KW"/>
</dbReference>
<dbReference type="Pfam" id="PF00005">
    <property type="entry name" value="ABC_tran"/>
    <property type="match status" value="1"/>
</dbReference>
<evidence type="ECO:0000313" key="8">
    <source>
        <dbReference type="Proteomes" id="UP000001542"/>
    </source>
</evidence>
<dbReference type="PANTHER" id="PTHR19229:SF36">
    <property type="entry name" value="ATP-BINDING CASSETTE SUB-FAMILY A MEMBER 2"/>
    <property type="match status" value="1"/>
</dbReference>
<dbReference type="OrthoDB" id="10255969at2759"/>
<feature type="transmembrane region" description="Helical" evidence="5">
    <location>
        <begin position="63"/>
        <end position="84"/>
    </location>
</feature>
<dbReference type="RefSeq" id="XP_001311654.1">
    <property type="nucleotide sequence ID" value="XM_001311653.1"/>
</dbReference>
<keyword evidence="3" id="KW-0547">Nucleotide-binding</keyword>
<feature type="transmembrane region" description="Helical" evidence="5">
    <location>
        <begin position="91"/>
        <end position="114"/>
    </location>
</feature>
<dbReference type="InParanoid" id="A2F8P6"/>
<keyword evidence="8" id="KW-1185">Reference proteome</keyword>
<evidence type="ECO:0000256" key="3">
    <source>
        <dbReference type="ARBA" id="ARBA00022741"/>
    </source>
</evidence>
<dbReference type="GO" id="GO:0005319">
    <property type="term" value="F:lipid transporter activity"/>
    <property type="evidence" value="ECO:0000318"/>
    <property type="project" value="GO_Central"/>
</dbReference>
<dbReference type="InterPro" id="IPR003439">
    <property type="entry name" value="ABC_transporter-like_ATP-bd"/>
</dbReference>
<gene>
    <name evidence="7" type="ORF">TVAG_481000</name>
</gene>
<dbReference type="SUPFAM" id="SSF52540">
    <property type="entry name" value="P-loop containing nucleoside triphosphate hydrolases"/>
    <property type="match status" value="1"/>
</dbReference>
<feature type="transmembrane region" description="Helical" evidence="5">
    <location>
        <begin position="21"/>
        <end position="43"/>
    </location>
</feature>
<name>A2F8P6_TRIV3</name>
<accession>A2F8P6</accession>
<feature type="transmembrane region" description="Helical" evidence="5">
    <location>
        <begin position="154"/>
        <end position="176"/>
    </location>
</feature>
<dbReference type="VEuPathDB" id="TrichDB:TVAGG3_0456370"/>
<organism evidence="7 8">
    <name type="scientific">Trichomonas vaginalis (strain ATCC PRA-98 / G3)</name>
    <dbReference type="NCBI Taxonomy" id="412133"/>
    <lineage>
        <taxon>Eukaryota</taxon>
        <taxon>Metamonada</taxon>
        <taxon>Parabasalia</taxon>
        <taxon>Trichomonadida</taxon>
        <taxon>Trichomonadidae</taxon>
        <taxon>Trichomonas</taxon>
    </lineage>
</organism>
<keyword evidence="5" id="KW-0472">Membrane</keyword>
<dbReference type="GO" id="GO:0042626">
    <property type="term" value="F:ATPase-coupled transmembrane transporter activity"/>
    <property type="evidence" value="ECO:0000318"/>
    <property type="project" value="GO_Central"/>
</dbReference>
<evidence type="ECO:0000256" key="1">
    <source>
        <dbReference type="ARBA" id="ARBA00022448"/>
    </source>
</evidence>
<dbReference type="GO" id="GO:0140359">
    <property type="term" value="F:ABC-type transporter activity"/>
    <property type="evidence" value="ECO:0007669"/>
    <property type="project" value="InterPro"/>
</dbReference>
<evidence type="ECO:0000313" key="7">
    <source>
        <dbReference type="EMBL" id="EAX98724.1"/>
    </source>
</evidence>
<reference evidence="7" key="2">
    <citation type="journal article" date="2007" name="Science">
        <title>Draft genome sequence of the sexually transmitted pathogen Trichomonas vaginalis.</title>
        <authorList>
            <person name="Carlton J.M."/>
            <person name="Hirt R.P."/>
            <person name="Silva J.C."/>
            <person name="Delcher A.L."/>
            <person name="Schatz M."/>
            <person name="Zhao Q."/>
            <person name="Wortman J.R."/>
            <person name="Bidwell S.L."/>
            <person name="Alsmark U.C.M."/>
            <person name="Besteiro S."/>
            <person name="Sicheritz-Ponten T."/>
            <person name="Noel C.J."/>
            <person name="Dacks J.B."/>
            <person name="Foster P.G."/>
            <person name="Simillion C."/>
            <person name="Van de Peer Y."/>
            <person name="Miranda-Saavedra D."/>
            <person name="Barton G.J."/>
            <person name="Westrop G.D."/>
            <person name="Mueller S."/>
            <person name="Dessi D."/>
            <person name="Fiori P.L."/>
            <person name="Ren Q."/>
            <person name="Paulsen I."/>
            <person name="Zhang H."/>
            <person name="Bastida-Corcuera F.D."/>
            <person name="Simoes-Barbosa A."/>
            <person name="Brown M.T."/>
            <person name="Hayes R.D."/>
            <person name="Mukherjee M."/>
            <person name="Okumura C.Y."/>
            <person name="Schneider R."/>
            <person name="Smith A.J."/>
            <person name="Vanacova S."/>
            <person name="Villalvazo M."/>
            <person name="Haas B.J."/>
            <person name="Pertea M."/>
            <person name="Feldblyum T.V."/>
            <person name="Utterback T.R."/>
            <person name="Shu C.L."/>
            <person name="Osoegawa K."/>
            <person name="de Jong P.J."/>
            <person name="Hrdy I."/>
            <person name="Horvathova L."/>
            <person name="Zubacova Z."/>
            <person name="Dolezal P."/>
            <person name="Malik S.B."/>
            <person name="Logsdon J.M. Jr."/>
            <person name="Henze K."/>
            <person name="Gupta A."/>
            <person name="Wang C.C."/>
            <person name="Dunne R.L."/>
            <person name="Upcroft J.A."/>
            <person name="Upcroft P."/>
            <person name="White O."/>
            <person name="Salzberg S.L."/>
            <person name="Tang P."/>
            <person name="Chiu C.-H."/>
            <person name="Lee Y.-S."/>
            <person name="Embley T.M."/>
            <person name="Coombs G.H."/>
            <person name="Mottram J.C."/>
            <person name="Tachezy J."/>
            <person name="Fraser-Liggett C.M."/>
            <person name="Johnson P.J."/>
        </authorList>
    </citation>
    <scope>NUCLEOTIDE SEQUENCE [LARGE SCALE GENOMIC DNA]</scope>
    <source>
        <strain evidence="7">G3</strain>
    </source>
</reference>
<dbReference type="InterPro" id="IPR017871">
    <property type="entry name" value="ABC_transporter-like_CS"/>
</dbReference>
<evidence type="ECO:0000256" key="4">
    <source>
        <dbReference type="ARBA" id="ARBA00022840"/>
    </source>
</evidence>
<dbReference type="STRING" id="5722.A2F8P6"/>
<dbReference type="GO" id="GO:0016887">
    <property type="term" value="F:ATP hydrolysis activity"/>
    <property type="evidence" value="ECO:0007669"/>
    <property type="project" value="InterPro"/>
</dbReference>
<dbReference type="InterPro" id="IPR026082">
    <property type="entry name" value="ABCA"/>
</dbReference>